<protein>
    <submittedName>
        <fullName evidence="1">GXGXG motif protein</fullName>
    </submittedName>
</protein>
<keyword evidence="2" id="KW-1185">Reference proteome</keyword>
<dbReference type="GO" id="GO:0016491">
    <property type="term" value="F:oxidoreductase activity"/>
    <property type="evidence" value="ECO:0007669"/>
    <property type="project" value="InterPro"/>
</dbReference>
<dbReference type="KEGG" id="tpla:ElP_25600"/>
<sequence>MSIAGHESLTIDCAGRPVREINRAIRSAIAGGQSRLRLLNPAARHNLGVALPEGVHLRVDGPAGYYAAGLNDGATVEVAGGVGWGAAESMRDGTVVIDGDAGNAVAASIRAGTVVVRGDPSTRAGIAMKGGLLIIGGDAGPMAGFMMQKGILVICGDAADSMYAGTVYVGGVVGAPGSDVVEGEIAPDEEAMLRERLDRWAVPAPAGFRKLVSGRRLWNFQRADLEFWKDAL</sequence>
<name>A0A518H1F9_9BACT</name>
<proteinExistence type="predicted"/>
<dbReference type="Proteomes" id="UP000317835">
    <property type="component" value="Chromosome"/>
</dbReference>
<dbReference type="AlphaFoldDB" id="A0A518H1F9"/>
<dbReference type="SUPFAM" id="SSF69336">
    <property type="entry name" value="Alpha subunit of glutamate synthase, C-terminal domain"/>
    <property type="match status" value="1"/>
</dbReference>
<organism evidence="1 2">
    <name type="scientific">Tautonia plasticadhaerens</name>
    <dbReference type="NCBI Taxonomy" id="2527974"/>
    <lineage>
        <taxon>Bacteria</taxon>
        <taxon>Pseudomonadati</taxon>
        <taxon>Planctomycetota</taxon>
        <taxon>Planctomycetia</taxon>
        <taxon>Isosphaerales</taxon>
        <taxon>Isosphaeraceae</taxon>
        <taxon>Tautonia</taxon>
    </lineage>
</organism>
<dbReference type="EMBL" id="CP036426">
    <property type="protein sequence ID" value="QDV34668.1"/>
    <property type="molecule type" value="Genomic_DNA"/>
</dbReference>
<evidence type="ECO:0000313" key="2">
    <source>
        <dbReference type="Proteomes" id="UP000317835"/>
    </source>
</evidence>
<dbReference type="RefSeq" id="WP_231749696.1">
    <property type="nucleotide sequence ID" value="NZ_CP036426.1"/>
</dbReference>
<dbReference type="InterPro" id="IPR036485">
    <property type="entry name" value="Glu_synth_asu_C_sf"/>
</dbReference>
<dbReference type="PANTHER" id="PTHR39673:SF5">
    <property type="entry name" value="TUNGSTEN-CONTAINING FORMYLMETHANOFURAN DEHYDROGENASE 2 SUBUNIT C"/>
    <property type="match status" value="1"/>
</dbReference>
<evidence type="ECO:0000313" key="1">
    <source>
        <dbReference type="EMBL" id="QDV34668.1"/>
    </source>
</evidence>
<reference evidence="1 2" key="1">
    <citation type="submission" date="2019-02" db="EMBL/GenBank/DDBJ databases">
        <title>Deep-cultivation of Planctomycetes and their phenomic and genomic characterization uncovers novel biology.</title>
        <authorList>
            <person name="Wiegand S."/>
            <person name="Jogler M."/>
            <person name="Boedeker C."/>
            <person name="Pinto D."/>
            <person name="Vollmers J."/>
            <person name="Rivas-Marin E."/>
            <person name="Kohn T."/>
            <person name="Peeters S.H."/>
            <person name="Heuer A."/>
            <person name="Rast P."/>
            <person name="Oberbeckmann S."/>
            <person name="Bunk B."/>
            <person name="Jeske O."/>
            <person name="Meyerdierks A."/>
            <person name="Storesund J.E."/>
            <person name="Kallscheuer N."/>
            <person name="Luecker S."/>
            <person name="Lage O.M."/>
            <person name="Pohl T."/>
            <person name="Merkel B.J."/>
            <person name="Hornburger P."/>
            <person name="Mueller R.-W."/>
            <person name="Bruemmer F."/>
            <person name="Labrenz M."/>
            <person name="Spormann A.M."/>
            <person name="Op den Camp H."/>
            <person name="Overmann J."/>
            <person name="Amann R."/>
            <person name="Jetten M.S.M."/>
            <person name="Mascher T."/>
            <person name="Medema M.H."/>
            <person name="Devos D.P."/>
            <person name="Kaster A.-K."/>
            <person name="Ovreas L."/>
            <person name="Rohde M."/>
            <person name="Galperin M.Y."/>
            <person name="Jogler C."/>
        </authorList>
    </citation>
    <scope>NUCLEOTIDE SEQUENCE [LARGE SCALE GENOMIC DNA]</scope>
    <source>
        <strain evidence="1 2">ElP</strain>
    </source>
</reference>
<gene>
    <name evidence="1" type="ORF">ElP_25600</name>
</gene>
<dbReference type="PANTHER" id="PTHR39673">
    <property type="entry name" value="TUNGSTEN FORMYLMETHANOFURAN DEHYDROGENASE, SUBUNIT C (FWDC)"/>
    <property type="match status" value="1"/>
</dbReference>
<accession>A0A518H1F9</accession>
<dbReference type="Gene3D" id="2.160.20.60">
    <property type="entry name" value="Glutamate synthase, alpha subunit, C-terminal domain"/>
    <property type="match status" value="1"/>
</dbReference>